<proteinExistence type="predicted"/>
<organism evidence="2 3">
    <name type="scientific">Anopheles culicifacies</name>
    <dbReference type="NCBI Taxonomy" id="139723"/>
    <lineage>
        <taxon>Eukaryota</taxon>
        <taxon>Metazoa</taxon>
        <taxon>Ecdysozoa</taxon>
        <taxon>Arthropoda</taxon>
        <taxon>Hexapoda</taxon>
        <taxon>Insecta</taxon>
        <taxon>Pterygota</taxon>
        <taxon>Neoptera</taxon>
        <taxon>Endopterygota</taxon>
        <taxon>Diptera</taxon>
        <taxon>Nematocera</taxon>
        <taxon>Culicoidea</taxon>
        <taxon>Culicidae</taxon>
        <taxon>Anophelinae</taxon>
        <taxon>Anopheles</taxon>
        <taxon>culicifacies species complex</taxon>
    </lineage>
</organism>
<feature type="region of interest" description="Disordered" evidence="1">
    <location>
        <begin position="1"/>
        <end position="22"/>
    </location>
</feature>
<evidence type="ECO:0000256" key="1">
    <source>
        <dbReference type="SAM" id="MobiDB-lite"/>
    </source>
</evidence>
<feature type="compositionally biased region" description="Polar residues" evidence="1">
    <location>
        <begin position="1"/>
        <end position="13"/>
    </location>
</feature>
<protein>
    <submittedName>
        <fullName evidence="2">Uncharacterized protein</fullName>
    </submittedName>
</protein>
<sequence>MEQQVASKRSTQKVAPKLQPRTLVGGGGGGGVSFVIRCVRQLGGRSSVAECLVILSAPDFINCGLPLAQLQLATKIVSSSQPMTAPDNAKQLQTILPNIRLVPEPVMKDAAKINPQTINFHFAAMEYLMVTGNRWPYC</sequence>
<evidence type="ECO:0000313" key="3">
    <source>
        <dbReference type="Proteomes" id="UP000075883"/>
    </source>
</evidence>
<dbReference type="EMBL" id="AXCM01002881">
    <property type="status" value="NOT_ANNOTATED_CDS"/>
    <property type="molecule type" value="Genomic_DNA"/>
</dbReference>
<keyword evidence="3" id="KW-1185">Reference proteome</keyword>
<accession>A0A182MKU4</accession>
<dbReference type="VEuPathDB" id="VectorBase:ACUA020728"/>
<dbReference type="Proteomes" id="UP000075883">
    <property type="component" value="Unassembled WGS sequence"/>
</dbReference>
<dbReference type="EMBL" id="AXCM01002880">
    <property type="status" value="NOT_ANNOTATED_CDS"/>
    <property type="molecule type" value="Genomic_DNA"/>
</dbReference>
<dbReference type="EnsemblMetazoa" id="ACUA020728-RA">
    <property type="protein sequence ID" value="ACUA020728-PA"/>
    <property type="gene ID" value="ACUA020728"/>
</dbReference>
<reference evidence="3" key="1">
    <citation type="submission" date="2013-09" db="EMBL/GenBank/DDBJ databases">
        <title>The Genome Sequence of Anopheles culicifacies species A.</title>
        <authorList>
            <consortium name="The Broad Institute Genomics Platform"/>
            <person name="Neafsey D.E."/>
            <person name="Besansky N."/>
            <person name="Howell P."/>
            <person name="Walton C."/>
            <person name="Young S.K."/>
            <person name="Zeng Q."/>
            <person name="Gargeya S."/>
            <person name="Fitzgerald M."/>
            <person name="Haas B."/>
            <person name="Abouelleil A."/>
            <person name="Allen A.W."/>
            <person name="Alvarado L."/>
            <person name="Arachchi H.M."/>
            <person name="Berlin A.M."/>
            <person name="Chapman S.B."/>
            <person name="Gainer-Dewar J."/>
            <person name="Goldberg J."/>
            <person name="Griggs A."/>
            <person name="Gujja S."/>
            <person name="Hansen M."/>
            <person name="Howarth C."/>
            <person name="Imamovic A."/>
            <person name="Ireland A."/>
            <person name="Larimer J."/>
            <person name="McCowan C."/>
            <person name="Murphy C."/>
            <person name="Pearson M."/>
            <person name="Poon T.W."/>
            <person name="Priest M."/>
            <person name="Roberts A."/>
            <person name="Saif S."/>
            <person name="Shea T."/>
            <person name="Sisk P."/>
            <person name="Sykes S."/>
            <person name="Wortman J."/>
            <person name="Nusbaum C."/>
            <person name="Birren B."/>
        </authorList>
    </citation>
    <scope>NUCLEOTIDE SEQUENCE [LARGE SCALE GENOMIC DNA]</scope>
    <source>
        <strain evidence="3">A-37</strain>
    </source>
</reference>
<name>A0A182MKU4_9DIPT</name>
<reference evidence="2" key="2">
    <citation type="submission" date="2020-05" db="UniProtKB">
        <authorList>
            <consortium name="EnsemblMetazoa"/>
        </authorList>
    </citation>
    <scope>IDENTIFICATION</scope>
    <source>
        <strain evidence="2">A-37</strain>
    </source>
</reference>
<evidence type="ECO:0000313" key="2">
    <source>
        <dbReference type="EnsemblMetazoa" id="ACUA020728-PA"/>
    </source>
</evidence>
<dbReference type="AlphaFoldDB" id="A0A182MKU4"/>